<dbReference type="RefSeq" id="WP_132878513.1">
    <property type="nucleotide sequence ID" value="NZ_SLXQ01000009.1"/>
</dbReference>
<evidence type="ECO:0000256" key="1">
    <source>
        <dbReference type="ARBA" id="ARBA00008694"/>
    </source>
</evidence>
<dbReference type="Proteomes" id="UP000294911">
    <property type="component" value="Unassembled WGS sequence"/>
</dbReference>
<comment type="similarity">
    <text evidence="1">Belongs to the acetyltransferase family.</text>
</comment>
<organism evidence="5 6">
    <name type="scientific">Tamaricihabitans halophyticus</name>
    <dbReference type="NCBI Taxonomy" id="1262583"/>
    <lineage>
        <taxon>Bacteria</taxon>
        <taxon>Bacillati</taxon>
        <taxon>Actinomycetota</taxon>
        <taxon>Actinomycetes</taxon>
        <taxon>Pseudonocardiales</taxon>
        <taxon>Pseudonocardiaceae</taxon>
        <taxon>Tamaricihabitans</taxon>
    </lineage>
</organism>
<proteinExistence type="inferred from homology"/>
<dbReference type="PANTHER" id="PTHR10545:SF29">
    <property type="entry name" value="GH14572P-RELATED"/>
    <property type="match status" value="1"/>
</dbReference>
<dbReference type="Gene3D" id="3.40.630.30">
    <property type="match status" value="1"/>
</dbReference>
<dbReference type="Pfam" id="PF00583">
    <property type="entry name" value="Acetyltransf_1"/>
    <property type="match status" value="1"/>
</dbReference>
<dbReference type="CDD" id="cd04301">
    <property type="entry name" value="NAT_SF"/>
    <property type="match status" value="1"/>
</dbReference>
<keyword evidence="6" id="KW-1185">Reference proteome</keyword>
<gene>
    <name evidence="5" type="ORF">EV191_10923</name>
</gene>
<evidence type="ECO:0000256" key="3">
    <source>
        <dbReference type="ARBA" id="ARBA00023315"/>
    </source>
</evidence>
<reference evidence="5 6" key="1">
    <citation type="submission" date="2019-03" db="EMBL/GenBank/DDBJ databases">
        <title>Genomic Encyclopedia of Type Strains, Phase IV (KMG-IV): sequencing the most valuable type-strain genomes for metagenomic binning, comparative biology and taxonomic classification.</title>
        <authorList>
            <person name="Goeker M."/>
        </authorList>
    </citation>
    <scope>NUCLEOTIDE SEQUENCE [LARGE SCALE GENOMIC DNA]</scope>
    <source>
        <strain evidence="5 6">DSM 45765</strain>
    </source>
</reference>
<sequence>MPDSRIRPARPDDVPAVVELVHALADYQGAAHKCQLTVEQLNAALFGPKPALFGFVAVADDQVAGMALWFLNFSTWTGTHGVYLEDLYVRDDHRGSGLGKALLATLAEECVRNGYQRMEWSVLEWNTPAINVYDALGAAPAEETLLYRLSGDALSTLAGSIAPALP</sequence>
<dbReference type="InterPro" id="IPR016181">
    <property type="entry name" value="Acyl_CoA_acyltransferase"/>
</dbReference>
<dbReference type="SUPFAM" id="SSF55729">
    <property type="entry name" value="Acyl-CoA N-acyltransferases (Nat)"/>
    <property type="match status" value="1"/>
</dbReference>
<dbReference type="InterPro" id="IPR051016">
    <property type="entry name" value="Diverse_Substrate_AcTransf"/>
</dbReference>
<dbReference type="PANTHER" id="PTHR10545">
    <property type="entry name" value="DIAMINE N-ACETYLTRANSFERASE"/>
    <property type="match status" value="1"/>
</dbReference>
<keyword evidence="3 5" id="KW-0012">Acyltransferase</keyword>
<name>A0A4R2QQ96_9PSEU</name>
<comment type="caution">
    <text evidence="5">The sequence shown here is derived from an EMBL/GenBank/DDBJ whole genome shotgun (WGS) entry which is preliminary data.</text>
</comment>
<dbReference type="GO" id="GO:0008080">
    <property type="term" value="F:N-acetyltransferase activity"/>
    <property type="evidence" value="ECO:0007669"/>
    <property type="project" value="TreeGrafter"/>
</dbReference>
<evidence type="ECO:0000259" key="4">
    <source>
        <dbReference type="PROSITE" id="PS51186"/>
    </source>
</evidence>
<evidence type="ECO:0000313" key="5">
    <source>
        <dbReference type="EMBL" id="TCP49201.1"/>
    </source>
</evidence>
<evidence type="ECO:0000313" key="6">
    <source>
        <dbReference type="Proteomes" id="UP000294911"/>
    </source>
</evidence>
<accession>A0A4R2QQ96</accession>
<protein>
    <submittedName>
        <fullName evidence="5">L-amino acid N-acyltransferase YncA</fullName>
    </submittedName>
</protein>
<dbReference type="FunFam" id="3.40.630.30:FF:000064">
    <property type="entry name" value="GNAT family acetyltransferase"/>
    <property type="match status" value="1"/>
</dbReference>
<dbReference type="AlphaFoldDB" id="A0A4R2QQ96"/>
<feature type="domain" description="N-acetyltransferase" evidence="4">
    <location>
        <begin position="4"/>
        <end position="166"/>
    </location>
</feature>
<dbReference type="PROSITE" id="PS51186">
    <property type="entry name" value="GNAT"/>
    <property type="match status" value="1"/>
</dbReference>
<keyword evidence="2 5" id="KW-0808">Transferase</keyword>
<dbReference type="OrthoDB" id="9805924at2"/>
<dbReference type="InterPro" id="IPR000182">
    <property type="entry name" value="GNAT_dom"/>
</dbReference>
<evidence type="ECO:0000256" key="2">
    <source>
        <dbReference type="ARBA" id="ARBA00022679"/>
    </source>
</evidence>
<dbReference type="EMBL" id="SLXQ01000009">
    <property type="protein sequence ID" value="TCP49201.1"/>
    <property type="molecule type" value="Genomic_DNA"/>
</dbReference>